<accession>A0A9X2MTA8</accession>
<dbReference type="InterPro" id="IPR011004">
    <property type="entry name" value="Trimer_LpxA-like_sf"/>
</dbReference>
<gene>
    <name evidence="3" type="ORF">NQZ67_22165</name>
</gene>
<dbReference type="AlphaFoldDB" id="A0A9X2MTA8"/>
<dbReference type="Proteomes" id="UP001141950">
    <property type="component" value="Unassembled WGS sequence"/>
</dbReference>
<dbReference type="InterPro" id="IPR001451">
    <property type="entry name" value="Hexapep"/>
</dbReference>
<keyword evidence="1" id="KW-0808">Transferase</keyword>
<dbReference type="RefSeq" id="WP_257450200.1">
    <property type="nucleotide sequence ID" value="NZ_JANIPJ010000018.1"/>
</dbReference>
<evidence type="ECO:0000256" key="1">
    <source>
        <dbReference type="ARBA" id="ARBA00022679"/>
    </source>
</evidence>
<keyword evidence="3" id="KW-0012">Acyltransferase</keyword>
<name>A0A9X2MTA8_9BACL</name>
<dbReference type="PANTHER" id="PTHR43300">
    <property type="entry name" value="ACETYLTRANSFERASE"/>
    <property type="match status" value="1"/>
</dbReference>
<comment type="caution">
    <text evidence="3">The sequence shown here is derived from an EMBL/GenBank/DDBJ whole genome shotgun (WGS) entry which is preliminary data.</text>
</comment>
<dbReference type="InterPro" id="IPR050179">
    <property type="entry name" value="Trans_hexapeptide_repeat"/>
</dbReference>
<evidence type="ECO:0000256" key="2">
    <source>
        <dbReference type="ARBA" id="ARBA00022737"/>
    </source>
</evidence>
<dbReference type="InterPro" id="IPR018357">
    <property type="entry name" value="Hexapep_transf_CS"/>
</dbReference>
<keyword evidence="2" id="KW-0677">Repeat</keyword>
<protein>
    <submittedName>
        <fullName evidence="3">Acyltransferase</fullName>
    </submittedName>
</protein>
<reference evidence="3" key="1">
    <citation type="submission" date="2022-08" db="EMBL/GenBank/DDBJ databases">
        <title>The genomic sequence of strain Paenibacillus sp. SCIV0701.</title>
        <authorList>
            <person name="Zhao H."/>
        </authorList>
    </citation>
    <scope>NUCLEOTIDE SEQUENCE</scope>
    <source>
        <strain evidence="3">SCIV0701</strain>
    </source>
</reference>
<dbReference type="Gene3D" id="2.160.10.10">
    <property type="entry name" value="Hexapeptide repeat proteins"/>
    <property type="match status" value="1"/>
</dbReference>
<keyword evidence="4" id="KW-1185">Reference proteome</keyword>
<evidence type="ECO:0000313" key="4">
    <source>
        <dbReference type="Proteomes" id="UP001141950"/>
    </source>
</evidence>
<dbReference type="Pfam" id="PF00132">
    <property type="entry name" value="Hexapep"/>
    <property type="match status" value="1"/>
</dbReference>
<organism evidence="3 4">
    <name type="scientific">Paenibacillus soyae</name>
    <dbReference type="NCBI Taxonomy" id="2969249"/>
    <lineage>
        <taxon>Bacteria</taxon>
        <taxon>Bacillati</taxon>
        <taxon>Bacillota</taxon>
        <taxon>Bacilli</taxon>
        <taxon>Bacillales</taxon>
        <taxon>Paenibacillaceae</taxon>
        <taxon>Paenibacillus</taxon>
    </lineage>
</organism>
<evidence type="ECO:0000313" key="3">
    <source>
        <dbReference type="EMBL" id="MCR2806591.1"/>
    </source>
</evidence>
<dbReference type="PROSITE" id="PS00101">
    <property type="entry name" value="HEXAPEP_TRANSFERASES"/>
    <property type="match status" value="1"/>
</dbReference>
<dbReference type="CDD" id="cd04647">
    <property type="entry name" value="LbH_MAT_like"/>
    <property type="match status" value="1"/>
</dbReference>
<dbReference type="PANTHER" id="PTHR43300:SF11">
    <property type="entry name" value="ACETYLTRANSFERASE RV3034C-RELATED"/>
    <property type="match status" value="1"/>
</dbReference>
<dbReference type="GO" id="GO:0016746">
    <property type="term" value="F:acyltransferase activity"/>
    <property type="evidence" value="ECO:0007669"/>
    <property type="project" value="UniProtKB-KW"/>
</dbReference>
<dbReference type="SUPFAM" id="SSF51161">
    <property type="entry name" value="Trimeric LpxA-like enzymes"/>
    <property type="match status" value="1"/>
</dbReference>
<dbReference type="EMBL" id="JANIPJ010000018">
    <property type="protein sequence ID" value="MCR2806591.1"/>
    <property type="molecule type" value="Genomic_DNA"/>
</dbReference>
<proteinExistence type="predicted"/>
<sequence>MNHRGIDYMPWIAKSEEEKQEQQALQAALEERLGFKFGKDCFVSPEAVLFPDKLSMGDRSYIAGGAIVRNTELVMGADCSINAGAVVTGKVKLGDAVRIATYASMYGFNHGFASVDVPIFRQPLTFAGIEIGDDVWIGAHAVILDGVTVGSHSIVAAGAVVTKDVPPYSIVGGNPAKVIRSRLEEKTKESAPTTPPLERIHEAATGREASQLEDRLRSFGSAARDELEPLLRYYSESADDGEPFFRDRPGSARTVRAYCDAVEIAAMFGTLPPGWSREALVAKLQSYQSAETGLLPDPWHLPDADKDDPWLLTDYFSRYHLLAVGYALETLNAQLLHPVHAVEKLETNALYRKLDGMAWHNDAWSCGDWIDGYATGLYINAKHFGSAKRPDDLMGWLHTRANRFTGLWGQPTDKEDWLQPVNGFYRLTRATFAQFGLPLPYPERTIDTVLAHSRNGKFFREDRLNACNVLDVAHPLWLCMKQTDYRREEIVEWASRMLDAALREWVPRRGFSFRLQERGSEGLQGTEMWLSIVYLLADICGAAPALGYRPQGVHRPDPAWTWSFL</sequence>